<keyword evidence="5" id="KW-1133">Transmembrane helix</keyword>
<feature type="domain" description="HAMP" evidence="7">
    <location>
        <begin position="235"/>
        <end position="280"/>
    </location>
</feature>
<dbReference type="HOGENOM" id="CLU_000445_107_27_0"/>
<keyword evidence="1 3" id="KW-0807">Transducer</keyword>
<dbReference type="Gene3D" id="1.10.287.950">
    <property type="entry name" value="Methyl-accepting chemotaxis protein"/>
    <property type="match status" value="1"/>
</dbReference>
<evidence type="ECO:0000256" key="5">
    <source>
        <dbReference type="SAM" id="Phobius"/>
    </source>
</evidence>
<dbReference type="eggNOG" id="COG0840">
    <property type="taxonomic scope" value="Bacteria"/>
</dbReference>
<dbReference type="InterPro" id="IPR003660">
    <property type="entry name" value="HAMP_dom"/>
</dbReference>
<accession>H0UP51</accession>
<dbReference type="STRING" id="926567.TheveDRAFT_1436"/>
<dbReference type="Pfam" id="PF00015">
    <property type="entry name" value="MCPsignal"/>
    <property type="match status" value="1"/>
</dbReference>
<sequence>MKITIRIKLLGLITLASLSLMWLGFTMWGNMVQAKRMYEEQQMVQRALMLAERINYKRMEVRSIFISALSDQTNKLYGEDLPQNLRRKREAIDQMGRDVDDLLSNPYIRSNPKELSMAEHLRDHYLKWRREHEEVDKILWDLSQSGSRSSREKVYSGGMNKIKDLFELSNQFGEEADAFVNFMTSEASAKALESAERAKRSAVMSIIGLGIIITAIMSSGYLLAFRVSSVIRWASHAMEKIASRSIDLTVPQDFLRRSDEVGDIARSLEQLLTALREQISEMGTASKTLTDTSIKISSTVSQVAASTEENYSAITESSTSMEEIKATARSTAKRMEEATQLSRDGLDLVIRANEAVTGLLNSLKAIMERMDFISGTIVKLNDRSREIMEIADTVEDLADQSNLLAVNAAVEAARYSDGGKGFAVVAQEIKELAEQSKQSAKEVKHKLEEVLRATSSAVMATEQGMKAVAEAEKHTEPVKNSMDQMARQLGEIAQMAGQILKANQDLFIGVDQVNLALEQIRTASKENLDAMKALESSAIELKAQGQKLIQIVNEYKL</sequence>
<dbReference type="GO" id="GO:0006935">
    <property type="term" value="P:chemotaxis"/>
    <property type="evidence" value="ECO:0007669"/>
    <property type="project" value="InterPro"/>
</dbReference>
<evidence type="ECO:0000256" key="1">
    <source>
        <dbReference type="ARBA" id="ARBA00023224"/>
    </source>
</evidence>
<dbReference type="SMART" id="SM00283">
    <property type="entry name" value="MA"/>
    <property type="match status" value="1"/>
</dbReference>
<dbReference type="InterPro" id="IPR004090">
    <property type="entry name" value="Chemotax_Me-accpt_rcpt"/>
</dbReference>
<dbReference type="SMART" id="SM00304">
    <property type="entry name" value="HAMP"/>
    <property type="match status" value="1"/>
</dbReference>
<dbReference type="GO" id="GO:0007165">
    <property type="term" value="P:signal transduction"/>
    <property type="evidence" value="ECO:0007669"/>
    <property type="project" value="UniProtKB-KW"/>
</dbReference>
<dbReference type="AlphaFoldDB" id="H0UP51"/>
<evidence type="ECO:0000313" key="9">
    <source>
        <dbReference type="Proteomes" id="UP000005730"/>
    </source>
</evidence>
<protein>
    <submittedName>
        <fullName evidence="8">Methyl-accepting chemotaxis protein</fullName>
    </submittedName>
</protein>
<keyword evidence="5" id="KW-0472">Membrane</keyword>
<dbReference type="GO" id="GO:0016020">
    <property type="term" value="C:membrane"/>
    <property type="evidence" value="ECO:0007669"/>
    <property type="project" value="InterPro"/>
</dbReference>
<comment type="similarity">
    <text evidence="2">Belongs to the methyl-accepting chemotaxis (MCP) protein family.</text>
</comment>
<keyword evidence="5" id="KW-0812">Transmembrane</keyword>
<keyword evidence="4" id="KW-0175">Coiled coil</keyword>
<organism evidence="8 9">
    <name type="scientific">Thermanaerovibrio velox DSM 12556</name>
    <dbReference type="NCBI Taxonomy" id="926567"/>
    <lineage>
        <taxon>Bacteria</taxon>
        <taxon>Thermotogati</taxon>
        <taxon>Synergistota</taxon>
        <taxon>Synergistia</taxon>
        <taxon>Synergistales</taxon>
        <taxon>Synergistaceae</taxon>
        <taxon>Thermanaerovibrio</taxon>
    </lineage>
</organism>
<keyword evidence="9" id="KW-1185">Reference proteome</keyword>
<dbReference type="PROSITE" id="PS50111">
    <property type="entry name" value="CHEMOTAXIS_TRANSDUC_2"/>
    <property type="match status" value="1"/>
</dbReference>
<dbReference type="PRINTS" id="PR00260">
    <property type="entry name" value="CHEMTRNSDUCR"/>
</dbReference>
<feature type="domain" description="Methyl-accepting transducer" evidence="6">
    <location>
        <begin position="285"/>
        <end position="521"/>
    </location>
</feature>
<dbReference type="PANTHER" id="PTHR32089">
    <property type="entry name" value="METHYL-ACCEPTING CHEMOTAXIS PROTEIN MCPB"/>
    <property type="match status" value="1"/>
</dbReference>
<dbReference type="Proteomes" id="UP000005730">
    <property type="component" value="Chromosome"/>
</dbReference>
<dbReference type="PROSITE" id="PS50885">
    <property type="entry name" value="HAMP"/>
    <property type="match status" value="1"/>
</dbReference>
<dbReference type="InterPro" id="IPR004089">
    <property type="entry name" value="MCPsignal_dom"/>
</dbReference>
<gene>
    <name evidence="8" type="ORF">TheveDRAFT_1436</name>
</gene>
<feature type="coiled-coil region" evidence="4">
    <location>
        <begin position="426"/>
        <end position="453"/>
    </location>
</feature>
<evidence type="ECO:0000259" key="7">
    <source>
        <dbReference type="PROSITE" id="PS50885"/>
    </source>
</evidence>
<dbReference type="PANTHER" id="PTHR32089:SF112">
    <property type="entry name" value="LYSOZYME-LIKE PROTEIN-RELATED"/>
    <property type="match status" value="1"/>
</dbReference>
<evidence type="ECO:0000313" key="8">
    <source>
        <dbReference type="EMBL" id="EHM10554.1"/>
    </source>
</evidence>
<dbReference type="SUPFAM" id="SSF58104">
    <property type="entry name" value="Methyl-accepting chemotaxis protein (MCP) signaling domain"/>
    <property type="match status" value="1"/>
</dbReference>
<dbReference type="EMBL" id="CM001377">
    <property type="protein sequence ID" value="EHM10554.1"/>
    <property type="molecule type" value="Genomic_DNA"/>
</dbReference>
<feature type="transmembrane region" description="Helical" evidence="5">
    <location>
        <begin position="202"/>
        <end position="224"/>
    </location>
</feature>
<reference evidence="8 9" key="1">
    <citation type="submission" date="2011-10" db="EMBL/GenBank/DDBJ databases">
        <title>The Noncontiguous Finished genome of Thermanaerovibrio velox DSM 12556.</title>
        <authorList>
            <consortium name="US DOE Joint Genome Institute (JGI-PGF)"/>
            <person name="Lucas S."/>
            <person name="Copeland A."/>
            <person name="Lapidus A."/>
            <person name="Glavina del Rio T."/>
            <person name="Dalin E."/>
            <person name="Tice H."/>
            <person name="Bruce D."/>
            <person name="Goodwin L."/>
            <person name="Pitluck S."/>
            <person name="Peters L."/>
            <person name="Mikhailova N."/>
            <person name="Teshima H."/>
            <person name="Kyrpides N."/>
            <person name="Mavromatis K."/>
            <person name="Ivanova N."/>
            <person name="Markowitz V."/>
            <person name="Cheng J.-F."/>
            <person name="Hugenholtz P."/>
            <person name="Woyke T."/>
            <person name="Wu D."/>
            <person name="Spring S."/>
            <person name="Brambilla E.-M."/>
            <person name="Klenk H.-P."/>
            <person name="Eisen J.A."/>
        </authorList>
    </citation>
    <scope>NUCLEOTIDE SEQUENCE [LARGE SCALE GENOMIC DNA]</scope>
    <source>
        <strain evidence="8 9">DSM 12556</strain>
    </source>
</reference>
<name>H0UP51_9BACT</name>
<evidence type="ECO:0000256" key="2">
    <source>
        <dbReference type="ARBA" id="ARBA00029447"/>
    </source>
</evidence>
<dbReference type="RefSeq" id="WP_006584048.1">
    <property type="nucleotide sequence ID" value="NZ_CM001377.1"/>
</dbReference>
<evidence type="ECO:0000256" key="3">
    <source>
        <dbReference type="PROSITE-ProRule" id="PRU00284"/>
    </source>
</evidence>
<evidence type="ECO:0000259" key="6">
    <source>
        <dbReference type="PROSITE" id="PS50111"/>
    </source>
</evidence>
<dbReference type="GO" id="GO:0004888">
    <property type="term" value="F:transmembrane signaling receptor activity"/>
    <property type="evidence" value="ECO:0007669"/>
    <property type="project" value="InterPro"/>
</dbReference>
<proteinExistence type="inferred from homology"/>
<evidence type="ECO:0000256" key="4">
    <source>
        <dbReference type="SAM" id="Coils"/>
    </source>
</evidence>